<evidence type="ECO:0000313" key="2">
    <source>
        <dbReference type="Proteomes" id="UP000031572"/>
    </source>
</evidence>
<sequence>MPANGVFIRRYLRPKVAAKKLGIADSTLWLKIKTDPDFPQPIKIGPNTTVLIEDEIDHYVSTRSREAR</sequence>
<dbReference type="STRING" id="709839.TSA66_19350"/>
<proteinExistence type="predicted"/>
<comment type="caution">
    <text evidence="1">The sequence shown here is derived from an EMBL/GenBank/DDBJ whole genome shotgun (WGS) entry which is preliminary data.</text>
</comment>
<dbReference type="Pfam" id="PF05930">
    <property type="entry name" value="Phage_AlpA"/>
    <property type="match status" value="1"/>
</dbReference>
<gene>
    <name evidence="1" type="ORF">TSA66_19350</name>
</gene>
<dbReference type="InterPro" id="IPR010260">
    <property type="entry name" value="AlpA"/>
</dbReference>
<keyword evidence="2" id="KW-1185">Reference proteome</keyword>
<dbReference type="Proteomes" id="UP000031572">
    <property type="component" value="Unassembled WGS sequence"/>
</dbReference>
<dbReference type="AlphaFoldDB" id="A0A0C2C0L9"/>
<name>A0A0C2C0L9_9BURK</name>
<reference evidence="1 2" key="1">
    <citation type="submission" date="2014-12" db="EMBL/GenBank/DDBJ databases">
        <title>Denitrispirillum autotrophicum gen. nov., sp. nov., Denitrifying, Facultatively Autotrophic Bacteria Isolated from Rice Paddy Soil.</title>
        <authorList>
            <person name="Ishii S."/>
            <person name="Ashida N."/>
            <person name="Ohno H."/>
            <person name="Otsuka S."/>
            <person name="Yokota A."/>
            <person name="Senoo K."/>
        </authorList>
    </citation>
    <scope>NUCLEOTIDE SEQUENCE [LARGE SCALE GENOMIC DNA]</scope>
    <source>
        <strain evidence="1 2">TSA66</strain>
    </source>
</reference>
<accession>A0A0C2C0L9</accession>
<evidence type="ECO:0000313" key="1">
    <source>
        <dbReference type="EMBL" id="KIF83856.1"/>
    </source>
</evidence>
<organism evidence="1 2">
    <name type="scientific">Noviherbaspirillum autotrophicum</name>
    <dbReference type="NCBI Taxonomy" id="709839"/>
    <lineage>
        <taxon>Bacteria</taxon>
        <taxon>Pseudomonadati</taxon>
        <taxon>Pseudomonadota</taxon>
        <taxon>Betaproteobacteria</taxon>
        <taxon>Burkholderiales</taxon>
        <taxon>Oxalobacteraceae</taxon>
        <taxon>Noviherbaspirillum</taxon>
    </lineage>
</organism>
<protein>
    <recommendedName>
        <fullName evidence="3">AlpA family phage regulatory protein</fullName>
    </recommendedName>
</protein>
<evidence type="ECO:0008006" key="3">
    <source>
        <dbReference type="Google" id="ProtNLM"/>
    </source>
</evidence>
<dbReference type="EMBL" id="JWJG01000028">
    <property type="protein sequence ID" value="KIF83856.1"/>
    <property type="molecule type" value="Genomic_DNA"/>
</dbReference>